<dbReference type="AlphaFoldDB" id="A0A4P6MUN8"/>
<dbReference type="InterPro" id="IPR001310">
    <property type="entry name" value="Histidine_triad_HIT"/>
</dbReference>
<evidence type="ECO:0000259" key="4">
    <source>
        <dbReference type="PROSITE" id="PS51084"/>
    </source>
</evidence>
<evidence type="ECO:0000256" key="2">
    <source>
        <dbReference type="PIRSR" id="PIRSR601310-3"/>
    </source>
</evidence>
<evidence type="ECO:0000256" key="1">
    <source>
        <dbReference type="PIRSR" id="PIRSR601310-1"/>
    </source>
</evidence>
<name>A0A4P6MUN8_9MICO</name>
<feature type="domain" description="HIT" evidence="4">
    <location>
        <begin position="4"/>
        <end position="107"/>
    </location>
</feature>
<feature type="active site" description="Tele-AMP-histidine intermediate" evidence="1">
    <location>
        <position position="93"/>
    </location>
</feature>
<proteinExistence type="predicted"/>
<accession>A0A4P6MUN8</accession>
<dbReference type="PANTHER" id="PTHR46648:SF1">
    <property type="entry name" value="ADENOSINE 5'-MONOPHOSPHORAMIDASE HNT1"/>
    <property type="match status" value="1"/>
</dbReference>
<dbReference type="GO" id="GO:0003824">
    <property type="term" value="F:catalytic activity"/>
    <property type="evidence" value="ECO:0007669"/>
    <property type="project" value="InterPro"/>
</dbReference>
<dbReference type="RefSeq" id="WP_130629810.1">
    <property type="nucleotide sequence ID" value="NZ_CP036164.1"/>
</dbReference>
<protein>
    <submittedName>
        <fullName evidence="5">HIT family protein</fullName>
    </submittedName>
</protein>
<dbReference type="OrthoDB" id="9784774at2"/>
<dbReference type="EMBL" id="CP036164">
    <property type="protein sequence ID" value="QBF46592.1"/>
    <property type="molecule type" value="Genomic_DNA"/>
</dbReference>
<dbReference type="STRING" id="1216970.GCA_001570985_02404"/>
<feature type="short sequence motif" description="Histidine triad motif" evidence="2 3">
    <location>
        <begin position="91"/>
        <end position="95"/>
    </location>
</feature>
<evidence type="ECO:0000313" key="6">
    <source>
        <dbReference type="Proteomes" id="UP000290408"/>
    </source>
</evidence>
<dbReference type="InterPro" id="IPR036265">
    <property type="entry name" value="HIT-like_sf"/>
</dbReference>
<dbReference type="GO" id="GO:0009117">
    <property type="term" value="P:nucleotide metabolic process"/>
    <property type="evidence" value="ECO:0007669"/>
    <property type="project" value="TreeGrafter"/>
</dbReference>
<dbReference type="PROSITE" id="PS51084">
    <property type="entry name" value="HIT_2"/>
    <property type="match status" value="1"/>
</dbReference>
<dbReference type="PANTHER" id="PTHR46648">
    <property type="entry name" value="HIT FAMILY PROTEIN 1"/>
    <property type="match status" value="1"/>
</dbReference>
<evidence type="ECO:0000313" key="5">
    <source>
        <dbReference type="EMBL" id="QBF46592.1"/>
    </source>
</evidence>
<keyword evidence="6" id="KW-1185">Reference proteome</keyword>
<dbReference type="InterPro" id="IPR011146">
    <property type="entry name" value="HIT-like"/>
</dbReference>
<evidence type="ECO:0000256" key="3">
    <source>
        <dbReference type="PROSITE-ProRule" id="PRU00464"/>
    </source>
</evidence>
<dbReference type="Proteomes" id="UP000290408">
    <property type="component" value="Chromosome"/>
</dbReference>
<reference evidence="5 6" key="1">
    <citation type="submission" date="2019-02" db="EMBL/GenBank/DDBJ databases">
        <title>Genomic data mining of an Antarctic deep-sea actinobacterium, Janibacterlimosus P3-3-X1.</title>
        <authorList>
            <person name="Liao L."/>
            <person name="Chen B."/>
        </authorList>
    </citation>
    <scope>NUCLEOTIDE SEQUENCE [LARGE SCALE GENOMIC DNA]</scope>
    <source>
        <strain evidence="5 6">P3-3-X1</strain>
    </source>
</reference>
<dbReference type="Pfam" id="PF01230">
    <property type="entry name" value="HIT"/>
    <property type="match status" value="1"/>
</dbReference>
<sequence length="147" mass="16317">MATLFTKIINGEIPGRFVWSDETCVAFLTIAPVTDGHTMIVSREEIEQWTDADPATWAHLQEVARIIGRSQQAEWQTPRVAQMLEGFEVPHLHVHVWPVASAAEVEPHAIMQDVPAERFDEVAERLRSRLRADGHAATVPGPGPLPA</sequence>
<dbReference type="PRINTS" id="PR00332">
    <property type="entry name" value="HISTRIAD"/>
</dbReference>
<gene>
    <name evidence="5" type="ORF">EXU32_10190</name>
</gene>
<organism evidence="5 6">
    <name type="scientific">Janibacter limosus</name>
    <dbReference type="NCBI Taxonomy" id="53458"/>
    <lineage>
        <taxon>Bacteria</taxon>
        <taxon>Bacillati</taxon>
        <taxon>Actinomycetota</taxon>
        <taxon>Actinomycetes</taxon>
        <taxon>Micrococcales</taxon>
        <taxon>Intrasporangiaceae</taxon>
        <taxon>Janibacter</taxon>
    </lineage>
</organism>
<dbReference type="KEGG" id="jli:EXU32_10190"/>
<dbReference type="SUPFAM" id="SSF54197">
    <property type="entry name" value="HIT-like"/>
    <property type="match status" value="1"/>
</dbReference>
<dbReference type="Gene3D" id="3.30.428.10">
    <property type="entry name" value="HIT-like"/>
    <property type="match status" value="1"/>
</dbReference>